<protein>
    <recommendedName>
        <fullName evidence="3">Prothoracicotropic hormone</fullName>
    </recommendedName>
</protein>
<sequence>MCPDPHAPLKYIEVRVMMILRSLLGQEANRNFSFDRTKRDLSKSRAFVDYDDFPENQKSLYYKQMYLSGGLNEVKRRNLLYSQSFCPCESQYEIKDLGEGHYPRQLTVSHCKPRICQDKFNSCKLLKYMVHILSQRDANALVEDDNSYMDENAPLPESLRHKWQLKPMYIAVACVPETEDRGN</sequence>
<dbReference type="EMBL" id="JACSDY010000012">
    <property type="protein sequence ID" value="KAF7413114.1"/>
    <property type="molecule type" value="Genomic_DNA"/>
</dbReference>
<dbReference type="GO" id="GO:0018445">
    <property type="term" value="F:prothoracicotrophic hormone activity"/>
    <property type="evidence" value="ECO:0007669"/>
    <property type="project" value="TreeGrafter"/>
</dbReference>
<dbReference type="Proteomes" id="UP000600918">
    <property type="component" value="Unassembled WGS sequence"/>
</dbReference>
<evidence type="ECO:0008006" key="3">
    <source>
        <dbReference type="Google" id="ProtNLM"/>
    </source>
</evidence>
<organism evidence="1 2">
    <name type="scientific">Vespula pensylvanica</name>
    <name type="common">Western yellow jacket</name>
    <name type="synonym">Wasp</name>
    <dbReference type="NCBI Taxonomy" id="30213"/>
    <lineage>
        <taxon>Eukaryota</taxon>
        <taxon>Metazoa</taxon>
        <taxon>Ecdysozoa</taxon>
        <taxon>Arthropoda</taxon>
        <taxon>Hexapoda</taxon>
        <taxon>Insecta</taxon>
        <taxon>Pterygota</taxon>
        <taxon>Neoptera</taxon>
        <taxon>Endopterygota</taxon>
        <taxon>Hymenoptera</taxon>
        <taxon>Apocrita</taxon>
        <taxon>Aculeata</taxon>
        <taxon>Vespoidea</taxon>
        <taxon>Vespidae</taxon>
        <taxon>Vespinae</taxon>
        <taxon>Vespula</taxon>
    </lineage>
</organism>
<gene>
    <name evidence="1" type="ORF">H0235_012965</name>
</gene>
<reference evidence="1" key="1">
    <citation type="journal article" date="2020" name="G3 (Bethesda)">
        <title>High-Quality Assemblies for Three Invasive Social Wasps from the &lt;i&gt;Vespula&lt;/i&gt; Genus.</title>
        <authorList>
            <person name="Harrop T.W.R."/>
            <person name="Guhlin J."/>
            <person name="McLaughlin G.M."/>
            <person name="Permina E."/>
            <person name="Stockwell P."/>
            <person name="Gilligan J."/>
            <person name="Le Lec M.F."/>
            <person name="Gruber M.A.M."/>
            <person name="Quinn O."/>
            <person name="Lovegrove M."/>
            <person name="Duncan E.J."/>
            <person name="Remnant E.J."/>
            <person name="Van Eeckhoven J."/>
            <person name="Graham B."/>
            <person name="Knapp R.A."/>
            <person name="Langford K.W."/>
            <person name="Kronenberg Z."/>
            <person name="Press M.O."/>
            <person name="Eacker S.M."/>
            <person name="Wilson-Rankin E.E."/>
            <person name="Purcell J."/>
            <person name="Lester P.J."/>
            <person name="Dearden P.K."/>
        </authorList>
    </citation>
    <scope>NUCLEOTIDE SEQUENCE</scope>
    <source>
        <strain evidence="1">Volc-1</strain>
    </source>
</reference>
<evidence type="ECO:0000313" key="2">
    <source>
        <dbReference type="Proteomes" id="UP000600918"/>
    </source>
</evidence>
<dbReference type="PANTHER" id="PTHR39940:SF1">
    <property type="entry name" value="PROTHORACICOTROPIC HORMONE, ISOFORM F"/>
    <property type="match status" value="1"/>
</dbReference>
<dbReference type="InterPro" id="IPR052876">
    <property type="entry name" value="Insect_Hormone_Regulators"/>
</dbReference>
<accession>A0A834KXV1</accession>
<evidence type="ECO:0000313" key="1">
    <source>
        <dbReference type="EMBL" id="KAF7413114.1"/>
    </source>
</evidence>
<dbReference type="PANTHER" id="PTHR39940">
    <property type="entry name" value="PROTHORACICOTROPIC HORMONE, ISOFORM F"/>
    <property type="match status" value="1"/>
</dbReference>
<name>A0A834KXV1_VESPE</name>
<comment type="caution">
    <text evidence="1">The sequence shown here is derived from an EMBL/GenBank/DDBJ whole genome shotgun (WGS) entry which is preliminary data.</text>
</comment>
<dbReference type="SUPFAM" id="SSF57501">
    <property type="entry name" value="Cystine-knot cytokines"/>
    <property type="match status" value="1"/>
</dbReference>
<dbReference type="InterPro" id="IPR029034">
    <property type="entry name" value="Cystine-knot_cytokine"/>
</dbReference>
<dbReference type="AlphaFoldDB" id="A0A834KXV1"/>
<keyword evidence="2" id="KW-1185">Reference proteome</keyword>
<proteinExistence type="predicted"/>